<organism evidence="1 2">
    <name type="scientific">Hamiltosporidium magnivora</name>
    <dbReference type="NCBI Taxonomy" id="148818"/>
    <lineage>
        <taxon>Eukaryota</taxon>
        <taxon>Fungi</taxon>
        <taxon>Fungi incertae sedis</taxon>
        <taxon>Microsporidia</taxon>
        <taxon>Dubosqiidae</taxon>
        <taxon>Hamiltosporidium</taxon>
    </lineage>
</organism>
<dbReference type="VEuPathDB" id="MicrosporidiaDB:CWI39_0360p0030"/>
<accession>A0A4V2JW96</accession>
<protein>
    <submittedName>
        <fullName evidence="1">Uncharacterized protein</fullName>
    </submittedName>
</protein>
<gene>
    <name evidence="1" type="ORF">CWI39_0360p0030</name>
</gene>
<proteinExistence type="predicted"/>
<evidence type="ECO:0000313" key="2">
    <source>
        <dbReference type="Proteomes" id="UP000293045"/>
    </source>
</evidence>
<feature type="non-terminal residue" evidence="1">
    <location>
        <position position="1"/>
    </location>
</feature>
<evidence type="ECO:0000313" key="1">
    <source>
        <dbReference type="EMBL" id="TBU07162.1"/>
    </source>
</evidence>
<name>A0A4V2JW96_9MICR</name>
<dbReference type="Proteomes" id="UP000293045">
    <property type="component" value="Unassembled WGS sequence"/>
</dbReference>
<comment type="caution">
    <text evidence="1">The sequence shown here is derived from an EMBL/GenBank/DDBJ whole genome shotgun (WGS) entry which is preliminary data.</text>
</comment>
<dbReference type="EMBL" id="PIXR01000360">
    <property type="protein sequence ID" value="TBU07162.1"/>
    <property type="molecule type" value="Genomic_DNA"/>
</dbReference>
<dbReference type="AlphaFoldDB" id="A0A4V2JW96"/>
<reference evidence="1 2" key="1">
    <citation type="submission" date="2017-12" db="EMBL/GenBank/DDBJ databases">
        <authorList>
            <person name="Pombert J.-F."/>
            <person name="Haag K.L."/>
            <person name="Ebert D."/>
        </authorList>
    </citation>
    <scope>NUCLEOTIDE SEQUENCE [LARGE SCALE GENOMIC DNA]</scope>
    <source>
        <strain evidence="1">IL-BN-2</strain>
    </source>
</reference>
<sequence>FIKFKQEILLLKNICEFKEGMKMIDFEYIKFLGIQEAKGLSDEGDDLKKY</sequence>